<comment type="subcellular location">
    <subcellularLocation>
        <location evidence="1">Nucleus</location>
    </subcellularLocation>
</comment>
<dbReference type="Pfam" id="PF13191">
    <property type="entry name" value="AAA_16"/>
    <property type="match status" value="1"/>
</dbReference>
<dbReference type="SUPFAM" id="SSF52540">
    <property type="entry name" value="P-loop containing nucleoside triphosphate hydrolases"/>
    <property type="match status" value="1"/>
</dbReference>
<feature type="domain" description="Orc1-like AAA ATPase" evidence="7">
    <location>
        <begin position="17"/>
        <end position="158"/>
    </location>
</feature>
<evidence type="ECO:0000256" key="5">
    <source>
        <dbReference type="ARBA" id="ARBA00022840"/>
    </source>
</evidence>
<dbReference type="Proteomes" id="UP001412239">
    <property type="component" value="Unassembled WGS sequence"/>
</dbReference>
<proteinExistence type="inferred from homology"/>
<dbReference type="EMBL" id="LN891061">
    <property type="protein sequence ID" value="CUS09996.1"/>
    <property type="molecule type" value="Genomic_DNA"/>
</dbReference>
<evidence type="ECO:0000256" key="1">
    <source>
        <dbReference type="ARBA" id="ARBA00004123"/>
    </source>
</evidence>
<evidence type="ECO:0000256" key="6">
    <source>
        <dbReference type="ARBA" id="ARBA00023242"/>
    </source>
</evidence>
<dbReference type="InterPro" id="IPR020796">
    <property type="entry name" value="ORC5"/>
</dbReference>
<dbReference type="GO" id="GO:0005664">
    <property type="term" value="C:nuclear origin of replication recognition complex"/>
    <property type="evidence" value="ECO:0007669"/>
    <property type="project" value="TreeGrafter"/>
</dbReference>
<evidence type="ECO:0000313" key="11">
    <source>
        <dbReference type="Proteomes" id="UP001412239"/>
    </source>
</evidence>
<dbReference type="Pfam" id="PF14630">
    <property type="entry name" value="ORC5_C"/>
    <property type="match status" value="1"/>
</dbReference>
<evidence type="ECO:0000259" key="8">
    <source>
        <dbReference type="Pfam" id="PF14630"/>
    </source>
</evidence>
<protein>
    <submittedName>
        <fullName evidence="10">Uncharacterized protein</fullName>
    </submittedName>
</protein>
<keyword evidence="6" id="KW-0539">Nucleus</keyword>
<dbReference type="PANTHER" id="PTHR12705">
    <property type="entry name" value="ORIGIN RECOGNITION COMPLEX SUBUNIT 5"/>
    <property type="match status" value="1"/>
</dbReference>
<dbReference type="GO" id="GO:0003688">
    <property type="term" value="F:DNA replication origin binding"/>
    <property type="evidence" value="ECO:0007669"/>
    <property type="project" value="TreeGrafter"/>
</dbReference>
<evidence type="ECO:0000259" key="7">
    <source>
        <dbReference type="Pfam" id="PF13191"/>
    </source>
</evidence>
<reference evidence="10" key="1">
    <citation type="submission" date="2015-10" db="EMBL/GenBank/DDBJ databases">
        <authorList>
            <person name="Regsiter A."/>
            <person name="william w."/>
        </authorList>
    </citation>
    <scope>NUCLEOTIDE SEQUENCE</scope>
    <source>
        <strain evidence="10">Montdore</strain>
    </source>
</reference>
<dbReference type="InterPro" id="IPR047088">
    <property type="entry name" value="ORC5_C"/>
</dbReference>
<evidence type="ECO:0000259" key="9">
    <source>
        <dbReference type="Pfam" id="PF21639"/>
    </source>
</evidence>
<dbReference type="PANTHER" id="PTHR12705:SF0">
    <property type="entry name" value="ORIGIN RECOGNITION COMPLEX SUBUNIT 5"/>
    <property type="match status" value="1"/>
</dbReference>
<gene>
    <name evidence="10" type="ORF">GSTUAT00005926001</name>
</gene>
<dbReference type="AlphaFoldDB" id="A0A292PR27"/>
<accession>A0A292PR27</accession>
<keyword evidence="3" id="KW-0235">DNA replication</keyword>
<keyword evidence="5" id="KW-0067">ATP-binding</keyword>
<dbReference type="InterPro" id="IPR041664">
    <property type="entry name" value="AAA_16"/>
</dbReference>
<evidence type="ECO:0000313" key="10">
    <source>
        <dbReference type="EMBL" id="CUS09996.1"/>
    </source>
</evidence>
<dbReference type="Pfam" id="PF21639">
    <property type="entry name" value="ORC5_lid"/>
    <property type="match status" value="1"/>
</dbReference>
<feature type="domain" description="ORC5 lid" evidence="9">
    <location>
        <begin position="218"/>
        <end position="277"/>
    </location>
</feature>
<evidence type="ECO:0000256" key="2">
    <source>
        <dbReference type="ARBA" id="ARBA00006269"/>
    </source>
</evidence>
<evidence type="ECO:0000256" key="4">
    <source>
        <dbReference type="ARBA" id="ARBA00022741"/>
    </source>
</evidence>
<sequence length="452" mass="50382">MTDVMLPEELLTALNERFPCRAPQIRRLAALVGTDETPSPPALVLHGLEATGKTTILRAFLDRTEASYTWVACHECVTVRQLVERISAGVTESVGGGDDAGRAGDVCALGVRLSVALSGAERKHFLVLDRVDRTREGSSVLFAALGRLGEMIPSLTVIFILSVPRPRFLSSAEPPHIHFAPYTKEESIKVLSKYVRRIPFQDIEEYTEEDAKEELYVWQKFCGTVWDSLAKGTARGVVQFRAIVDDMWEPFVKPIAEGKYGTRNYSSLYLLHKDMFRRETDVVDMVVPAGAGEKAATKSESTGNPPCVHDLPYYSKFLLCAAYLASYNPARQDATFFMKSNDFGRKKRRGGTTGPTKRTAKNRKIHRRLLGPQAFPLERLQAIFAAILPHRLSSSADIQTQIATLTSLRLLTKASATDVLEASTKWRVNAGWDYIRHIARSVKFDIEDFVAE</sequence>
<dbReference type="GO" id="GO:0006270">
    <property type="term" value="P:DNA replication initiation"/>
    <property type="evidence" value="ECO:0007669"/>
    <property type="project" value="TreeGrafter"/>
</dbReference>
<evidence type="ECO:0000256" key="3">
    <source>
        <dbReference type="ARBA" id="ARBA00022705"/>
    </source>
</evidence>
<keyword evidence="4" id="KW-0547">Nucleotide-binding</keyword>
<dbReference type="InterPro" id="IPR027417">
    <property type="entry name" value="P-loop_NTPase"/>
</dbReference>
<comment type="similarity">
    <text evidence="2">Belongs to the ORC5 family.</text>
</comment>
<feature type="domain" description="Origin recognition complex subunit 5 C-terminal" evidence="8">
    <location>
        <begin position="311"/>
        <end position="449"/>
    </location>
</feature>
<dbReference type="InterPro" id="IPR048866">
    <property type="entry name" value="ORC5_lid"/>
</dbReference>
<name>A0A292PR27_9PEZI</name>
<keyword evidence="11" id="KW-1185">Reference proteome</keyword>
<organism evidence="10 11">
    <name type="scientific">Tuber aestivum</name>
    <name type="common">summer truffle</name>
    <dbReference type="NCBI Taxonomy" id="59557"/>
    <lineage>
        <taxon>Eukaryota</taxon>
        <taxon>Fungi</taxon>
        <taxon>Dikarya</taxon>
        <taxon>Ascomycota</taxon>
        <taxon>Pezizomycotina</taxon>
        <taxon>Pezizomycetes</taxon>
        <taxon>Pezizales</taxon>
        <taxon>Tuberaceae</taxon>
        <taxon>Tuber</taxon>
    </lineage>
</organism>
<dbReference type="Gene3D" id="3.40.50.300">
    <property type="entry name" value="P-loop containing nucleotide triphosphate hydrolases"/>
    <property type="match status" value="1"/>
</dbReference>